<dbReference type="InterPro" id="IPR036514">
    <property type="entry name" value="SGNH_hydro_sf"/>
</dbReference>
<dbReference type="PANTHER" id="PTHR22835">
    <property type="entry name" value="ZINC FINGER FYVE DOMAIN CONTAINING PROTEIN"/>
    <property type="match status" value="1"/>
</dbReference>
<keyword evidence="5" id="KW-1185">Reference proteome</keyword>
<gene>
    <name evidence="6" type="primary">LOC107776349</name>
</gene>
<reference evidence="5" key="1">
    <citation type="journal article" date="2014" name="Nat. Commun.">
        <title>The tobacco genome sequence and its comparison with those of tomato and potato.</title>
        <authorList>
            <person name="Sierro N."/>
            <person name="Battey J.N."/>
            <person name="Ouadi S."/>
            <person name="Bakaher N."/>
            <person name="Bovet L."/>
            <person name="Willig A."/>
            <person name="Goepfert S."/>
            <person name="Peitsch M.C."/>
            <person name="Ivanov N.V."/>
        </authorList>
    </citation>
    <scope>NUCLEOTIDE SEQUENCE [LARGE SCALE GENOMIC DNA]</scope>
</reference>
<dbReference type="PANTHER" id="PTHR22835:SF556">
    <property type="match status" value="1"/>
</dbReference>
<organism evidence="5 6">
    <name type="scientific">Nicotiana tabacum</name>
    <name type="common">Common tobacco</name>
    <dbReference type="NCBI Taxonomy" id="4097"/>
    <lineage>
        <taxon>Eukaryota</taxon>
        <taxon>Viridiplantae</taxon>
        <taxon>Streptophyta</taxon>
        <taxon>Embryophyta</taxon>
        <taxon>Tracheophyta</taxon>
        <taxon>Spermatophyta</taxon>
        <taxon>Magnoliopsida</taxon>
        <taxon>eudicotyledons</taxon>
        <taxon>Gunneridae</taxon>
        <taxon>Pentapetalae</taxon>
        <taxon>asterids</taxon>
        <taxon>lamiids</taxon>
        <taxon>Solanales</taxon>
        <taxon>Solanaceae</taxon>
        <taxon>Nicotianoideae</taxon>
        <taxon>Nicotianeae</taxon>
        <taxon>Nicotiana</taxon>
    </lineage>
</organism>
<dbReference type="Pfam" id="PF00657">
    <property type="entry name" value="Lipase_GDSL"/>
    <property type="match status" value="1"/>
</dbReference>
<dbReference type="AlphaFoldDB" id="A0A1S3YHL6"/>
<dbReference type="RefSeq" id="XP_016451724.2">
    <property type="nucleotide sequence ID" value="XM_016596238.2"/>
</dbReference>
<evidence type="ECO:0000313" key="5">
    <source>
        <dbReference type="Proteomes" id="UP000790787"/>
    </source>
</evidence>
<sequence length="402" mass="44920">MQFENIGCVPLAFPKVPMASSSSSQLIIIYFSACIFFAFAKIATSNCYKSIFGFGDSLTDAGNLVHLYPPGRKPHMYFPPYGKTYFNRPTGRCSDGRLLIDLIAQYYGLPLPPPSREAKDGGNMQSGINFAVVGSRAMDAKFYEKRGIYDTVTNVSMWDQLDWFKQMLPYLCHNPSGCSKFLESSLFLLGEFGGNDYTHALLSGKNINEILPIIPSVVHTIASGAHELVELGAKTIMVPSVLPLGCASSYLTYYQSWNEEDYDELGCLIWPNHFASHHNQLLQRELHRLREIHPHVNIIYADYYNAAMQLYRAPSKYGFLKGGLVTCCGGGGPYNFNPFAPCGDYPATSCEDPNQYINWDGYHLTEAAYRWMTKSLLEGPFTNPPINSVCPFDINEAQVSQI</sequence>
<keyword evidence="2" id="KW-0732">Signal</keyword>
<dbReference type="Proteomes" id="UP000790787">
    <property type="component" value="Chromosome 1"/>
</dbReference>
<dbReference type="GeneID" id="107776349"/>
<dbReference type="GO" id="GO:0006629">
    <property type="term" value="P:lipid metabolic process"/>
    <property type="evidence" value="ECO:0007669"/>
    <property type="project" value="InterPro"/>
</dbReference>
<dbReference type="GO" id="GO:0016298">
    <property type="term" value="F:lipase activity"/>
    <property type="evidence" value="ECO:0007669"/>
    <property type="project" value="InterPro"/>
</dbReference>
<evidence type="ECO:0000256" key="4">
    <source>
        <dbReference type="ARBA" id="ARBA00023180"/>
    </source>
</evidence>
<dbReference type="OrthoDB" id="1600564at2759"/>
<dbReference type="PROSITE" id="PS01098">
    <property type="entry name" value="LIPASE_GDSL_SER"/>
    <property type="match status" value="1"/>
</dbReference>
<keyword evidence="4" id="KW-0325">Glycoprotein</keyword>
<evidence type="ECO:0000256" key="2">
    <source>
        <dbReference type="ARBA" id="ARBA00022729"/>
    </source>
</evidence>
<dbReference type="InterPro" id="IPR001087">
    <property type="entry name" value="GDSL"/>
</dbReference>
<dbReference type="InterPro" id="IPR035669">
    <property type="entry name" value="SGNH_plant_lipase-like"/>
</dbReference>
<dbReference type="RefSeq" id="XP_016451724.1">
    <property type="nucleotide sequence ID" value="XM_016596238.1"/>
</dbReference>
<dbReference type="KEGG" id="nta:107776349"/>
<dbReference type="OMA" id="WPNELAS"/>
<keyword evidence="3" id="KW-0378">Hydrolase</keyword>
<dbReference type="CDD" id="cd01837">
    <property type="entry name" value="SGNH_plant_lipase_like"/>
    <property type="match status" value="1"/>
</dbReference>
<evidence type="ECO:0000313" key="6">
    <source>
        <dbReference type="RefSeq" id="XP_016451724.2"/>
    </source>
</evidence>
<accession>A0A1S3YHL6</accession>
<dbReference type="InterPro" id="IPR008265">
    <property type="entry name" value="Lipase_GDSL_AS"/>
</dbReference>
<reference evidence="6" key="2">
    <citation type="submission" date="2025-08" db="UniProtKB">
        <authorList>
            <consortium name="RefSeq"/>
        </authorList>
    </citation>
    <scope>IDENTIFICATION</scope>
    <source>
        <tissue evidence="6">Leaf</tissue>
    </source>
</reference>
<dbReference type="SUPFAM" id="SSF52266">
    <property type="entry name" value="SGNH hydrolase"/>
    <property type="match status" value="1"/>
</dbReference>
<dbReference type="Gene3D" id="3.40.50.1110">
    <property type="entry name" value="SGNH hydrolase"/>
    <property type="match status" value="1"/>
</dbReference>
<evidence type="ECO:0000256" key="1">
    <source>
        <dbReference type="ARBA" id="ARBA00008668"/>
    </source>
</evidence>
<name>A0A1S3YHL6_TOBAC</name>
<evidence type="ECO:0000256" key="3">
    <source>
        <dbReference type="ARBA" id="ARBA00022801"/>
    </source>
</evidence>
<proteinExistence type="inferred from homology"/>
<dbReference type="PaxDb" id="4097-A0A1S3YHL6"/>
<comment type="similarity">
    <text evidence="1">Belongs to the 'GDSL' lipolytic enzyme family.</text>
</comment>
<protein>
    <submittedName>
        <fullName evidence="6">GDSL esterase/lipase At1g28580</fullName>
    </submittedName>
</protein>